<protein>
    <submittedName>
        <fullName evidence="1">Uncharacterized protein</fullName>
    </submittedName>
</protein>
<evidence type="ECO:0000313" key="1">
    <source>
        <dbReference type="EMBL" id="KAL2645084.1"/>
    </source>
</evidence>
<dbReference type="Proteomes" id="UP001605036">
    <property type="component" value="Unassembled WGS sequence"/>
</dbReference>
<organism evidence="1 2">
    <name type="scientific">Riccia fluitans</name>
    <dbReference type="NCBI Taxonomy" id="41844"/>
    <lineage>
        <taxon>Eukaryota</taxon>
        <taxon>Viridiplantae</taxon>
        <taxon>Streptophyta</taxon>
        <taxon>Embryophyta</taxon>
        <taxon>Marchantiophyta</taxon>
        <taxon>Marchantiopsida</taxon>
        <taxon>Marchantiidae</taxon>
        <taxon>Marchantiales</taxon>
        <taxon>Ricciaceae</taxon>
        <taxon>Riccia</taxon>
    </lineage>
</organism>
<name>A0ABD1ZCE4_9MARC</name>
<comment type="caution">
    <text evidence="1">The sequence shown here is derived from an EMBL/GenBank/DDBJ whole genome shotgun (WGS) entry which is preliminary data.</text>
</comment>
<sequence>MVKRVEEMQESRQQQCMILSSELKSRQNKDALFELCGLQSWCNIASLFCLDLSAERIVHCCCRLSCICTLHLLPCPAAIAVPYGRPSRGVTHPSIIPVKQHLTLEFQGDKVV</sequence>
<dbReference type="AlphaFoldDB" id="A0ABD1ZCE4"/>
<dbReference type="EMBL" id="JBHFFA010000002">
    <property type="protein sequence ID" value="KAL2645084.1"/>
    <property type="molecule type" value="Genomic_DNA"/>
</dbReference>
<evidence type="ECO:0000313" key="2">
    <source>
        <dbReference type="Proteomes" id="UP001605036"/>
    </source>
</evidence>
<gene>
    <name evidence="1" type="ORF">R1flu_012671</name>
</gene>
<accession>A0ABD1ZCE4</accession>
<reference evidence="1 2" key="1">
    <citation type="submission" date="2024-09" db="EMBL/GenBank/DDBJ databases">
        <title>Chromosome-scale assembly of Riccia fluitans.</title>
        <authorList>
            <person name="Paukszto L."/>
            <person name="Sawicki J."/>
            <person name="Karawczyk K."/>
            <person name="Piernik-Szablinska J."/>
            <person name="Szczecinska M."/>
            <person name="Mazdziarz M."/>
        </authorList>
    </citation>
    <scope>NUCLEOTIDE SEQUENCE [LARGE SCALE GENOMIC DNA]</scope>
    <source>
        <strain evidence="1">Rf_01</strain>
        <tissue evidence="1">Aerial parts of the thallus</tissue>
    </source>
</reference>
<keyword evidence="2" id="KW-1185">Reference proteome</keyword>
<proteinExistence type="predicted"/>